<protein>
    <submittedName>
        <fullName evidence="1">Uncharacterized protein</fullName>
    </submittedName>
</protein>
<dbReference type="KEGG" id="nli:G3M70_07945"/>
<gene>
    <name evidence="1" type="ORF">G3M70_07945</name>
</gene>
<organism evidence="1 2">
    <name type="scientific">Candidatus Nitronauta litoralis</name>
    <dbReference type="NCBI Taxonomy" id="2705533"/>
    <lineage>
        <taxon>Bacteria</taxon>
        <taxon>Pseudomonadati</taxon>
        <taxon>Nitrospinota/Tectimicrobiota group</taxon>
        <taxon>Nitrospinota</taxon>
        <taxon>Nitrospinia</taxon>
        <taxon>Nitrospinales</taxon>
        <taxon>Nitrospinaceae</taxon>
        <taxon>Candidatus Nitronauta</taxon>
    </lineage>
</organism>
<dbReference type="AlphaFoldDB" id="A0A7T0BVM7"/>
<accession>A0A7T0BVM7</accession>
<name>A0A7T0BVM7_9BACT</name>
<reference evidence="1 2" key="1">
    <citation type="submission" date="2020-02" db="EMBL/GenBank/DDBJ databases">
        <title>Genomic and physiological characterization of two novel Nitrospinaceae genera.</title>
        <authorList>
            <person name="Mueller A.J."/>
            <person name="Jung M.-Y."/>
            <person name="Strachan C.R."/>
            <person name="Herbold C.W."/>
            <person name="Kirkegaard R.H."/>
            <person name="Daims H."/>
        </authorList>
    </citation>
    <scope>NUCLEOTIDE SEQUENCE [LARGE SCALE GENOMIC DNA]</scope>
    <source>
        <strain evidence="1">EB</strain>
    </source>
</reference>
<dbReference type="EMBL" id="CP048685">
    <property type="protein sequence ID" value="QPJ61814.1"/>
    <property type="molecule type" value="Genomic_DNA"/>
</dbReference>
<dbReference type="InterPro" id="IPR045750">
    <property type="entry name" value="DUF6178"/>
</dbReference>
<evidence type="ECO:0000313" key="1">
    <source>
        <dbReference type="EMBL" id="QPJ61814.1"/>
    </source>
</evidence>
<dbReference type="Proteomes" id="UP000594688">
    <property type="component" value="Chromosome"/>
</dbReference>
<dbReference type="Pfam" id="PF19676">
    <property type="entry name" value="DUF6178"/>
    <property type="match status" value="1"/>
</dbReference>
<sequence>MNDIMPPSEGLLDQLLPFPREWLLSDPQKAEKALNELSIEDQARCFMMYSGKDRQNLLLLSHNPYGLMQVLPDEEIYYTVKEIGPEDAYPMLSVLSTAQVQFFFDMEWWGGDKFLPERAWQWFELMDHGNDNHLLEWFKSEEFEQKIMFLQAFVKVFKRDEATDQYEGVGEKPPWTPDGVYDLFFIKEDTSGLFKRIFIQLYNEDAEIFRALMEGIIWYPITPTVEKAYQWRLSRTADRGLPDFEEAFTVYSKLNVGSLNENPPAPEDFEAEPGRQTLAPTFPLFEADPASFFGQCLSQMKDVNRFDAICWELVMLANKVIVADRLDLGSVEARRSTLKKVLGYINIGLELGAGGDIGRGEKLLSRTWMQSLFQVGYAGVMQLKWDVEALLKDHGPLVKQVAGPVIEEHLAAMIDRFPRIGVHRVAPEEEALLDEEMESEVPEIHWRDLESVEDLQRLQFLHSRVQFRARFVNMVLGLSIKDIEALSAKSRYPTALVDLDVICLTLTALAHYAMFGQVVCEPLSEEAANSFLQVIFLPSPIPGDERALNADILEPFRNRLEEMPLAWTDDDREELGRLMKEVEETLYQQFGGLPAGQSVEWHFTRGLCIQ</sequence>
<evidence type="ECO:0000313" key="2">
    <source>
        <dbReference type="Proteomes" id="UP000594688"/>
    </source>
</evidence>
<proteinExistence type="predicted"/>